<feature type="transmembrane region" description="Helical" evidence="3">
    <location>
        <begin position="21"/>
        <end position="41"/>
    </location>
</feature>
<evidence type="ECO:0000313" key="6">
    <source>
        <dbReference type="Proteomes" id="UP000317318"/>
    </source>
</evidence>
<proteinExistence type="inferred from homology"/>
<feature type="transmembrane region" description="Helical" evidence="3">
    <location>
        <begin position="96"/>
        <end position="117"/>
    </location>
</feature>
<feature type="transmembrane region" description="Helical" evidence="3">
    <location>
        <begin position="275"/>
        <end position="295"/>
    </location>
</feature>
<dbReference type="SMART" id="SM00244">
    <property type="entry name" value="PHB"/>
    <property type="match status" value="1"/>
</dbReference>
<keyword evidence="6" id="KW-1185">Reference proteome</keyword>
<evidence type="ECO:0000256" key="1">
    <source>
        <dbReference type="ARBA" id="ARBA00004167"/>
    </source>
</evidence>
<sequence>MSDTPDRSPDTKSSSGSAEPMLRSALWCVGIAAVTAFAYAFQIESGLFRAAGLELCLCATAIWAALDAAKSRRRLDADDSANALAKKRETSAVHHLFVAAPTVAVLVFSVLSLLSQLVEIPRAQSQQQVIGGAIAAVLAASLWTVFARSLRQAERNVFPELFAVRDALSEARLAALVSGGALLIATVYRPAESWAAWAISIWTLAVGTEQLLRVLAGWFRPITRDEPLVAPVHSLLREVFLSTTNPVGALFDIAESRFGLSLRSSWTIRFFRRSILPISIGCVLIVWLATCFVVIEPHQAGLRERFGVAERTKLEPGLHTKLPWPFGTIRRYPAGVVQTMQVGFEEAIDESLVSLDQERLLLWTKPHAQEFSLVLGSETELVAINAIIYFQIAEDVEGFLKHAFATSNPQSALEAFAYRVLMEETRSATLDEILSRGRDDFAETIRRRLSEYSAANDLGLEIVDVALINLHPPVQVATNYLDVVNAELDSSRVVTTAKGEASKQVLDAETESGLRVATAKVDAAKRVSEAGRESAEFLAVGEAYAAAPETYRLRLWFEAFERVLFGRRLFVIDAALPNVIFDERADGANTSLPNAAISTTP</sequence>
<evidence type="ECO:0000256" key="2">
    <source>
        <dbReference type="ARBA" id="ARBA00006971"/>
    </source>
</evidence>
<name>A0A517QYC9_9PLAN</name>
<keyword evidence="5" id="KW-0378">Hydrolase</keyword>
<dbReference type="KEGG" id="svp:Pan189_10180"/>
<evidence type="ECO:0000259" key="4">
    <source>
        <dbReference type="SMART" id="SM00244"/>
    </source>
</evidence>
<feature type="transmembrane region" description="Helical" evidence="3">
    <location>
        <begin position="129"/>
        <end position="150"/>
    </location>
</feature>
<dbReference type="Gene3D" id="3.30.479.30">
    <property type="entry name" value="Band 7 domain"/>
    <property type="match status" value="1"/>
</dbReference>
<dbReference type="GO" id="GO:0008233">
    <property type="term" value="F:peptidase activity"/>
    <property type="evidence" value="ECO:0007669"/>
    <property type="project" value="UniProtKB-KW"/>
</dbReference>
<dbReference type="RefSeq" id="WP_145362843.1">
    <property type="nucleotide sequence ID" value="NZ_CP036268.1"/>
</dbReference>
<feature type="domain" description="Band 7" evidence="4">
    <location>
        <begin position="290"/>
        <end position="484"/>
    </location>
</feature>
<dbReference type="OrthoDB" id="9812991at2"/>
<accession>A0A517QYC9</accession>
<dbReference type="InterPro" id="IPR010201">
    <property type="entry name" value="HflK"/>
</dbReference>
<keyword evidence="3" id="KW-0812">Transmembrane</keyword>
<dbReference type="EMBL" id="CP036268">
    <property type="protein sequence ID" value="QDT36657.1"/>
    <property type="molecule type" value="Genomic_DNA"/>
</dbReference>
<comment type="subcellular location">
    <subcellularLocation>
        <location evidence="1">Membrane</location>
        <topology evidence="1">Single-pass membrane protein</topology>
    </subcellularLocation>
</comment>
<protein>
    <submittedName>
        <fullName evidence="5">Modulator of FtsH protease HflK</fullName>
    </submittedName>
</protein>
<dbReference type="InterPro" id="IPR036013">
    <property type="entry name" value="Band_7/SPFH_dom_sf"/>
</dbReference>
<dbReference type="GO" id="GO:0016020">
    <property type="term" value="C:membrane"/>
    <property type="evidence" value="ECO:0007669"/>
    <property type="project" value="UniProtKB-SubCell"/>
</dbReference>
<dbReference type="Proteomes" id="UP000317318">
    <property type="component" value="Chromosome"/>
</dbReference>
<dbReference type="CDD" id="cd03404">
    <property type="entry name" value="SPFH_HflK"/>
    <property type="match status" value="1"/>
</dbReference>
<dbReference type="AlphaFoldDB" id="A0A517QYC9"/>
<dbReference type="PANTHER" id="PTHR43327:SF10">
    <property type="entry name" value="STOMATIN-LIKE PROTEIN 2, MITOCHONDRIAL"/>
    <property type="match status" value="1"/>
</dbReference>
<dbReference type="Pfam" id="PF01145">
    <property type="entry name" value="Band_7"/>
    <property type="match status" value="1"/>
</dbReference>
<keyword evidence="3" id="KW-1133">Transmembrane helix</keyword>
<organism evidence="5 6">
    <name type="scientific">Stratiformator vulcanicus</name>
    <dbReference type="NCBI Taxonomy" id="2527980"/>
    <lineage>
        <taxon>Bacteria</taxon>
        <taxon>Pseudomonadati</taxon>
        <taxon>Planctomycetota</taxon>
        <taxon>Planctomycetia</taxon>
        <taxon>Planctomycetales</taxon>
        <taxon>Planctomycetaceae</taxon>
        <taxon>Stratiformator</taxon>
    </lineage>
</organism>
<dbReference type="InterPro" id="IPR050710">
    <property type="entry name" value="Band7/mec-2_domain"/>
</dbReference>
<reference evidence="5 6" key="1">
    <citation type="submission" date="2019-02" db="EMBL/GenBank/DDBJ databases">
        <title>Deep-cultivation of Planctomycetes and their phenomic and genomic characterization uncovers novel biology.</title>
        <authorList>
            <person name="Wiegand S."/>
            <person name="Jogler M."/>
            <person name="Boedeker C."/>
            <person name="Pinto D."/>
            <person name="Vollmers J."/>
            <person name="Rivas-Marin E."/>
            <person name="Kohn T."/>
            <person name="Peeters S.H."/>
            <person name="Heuer A."/>
            <person name="Rast P."/>
            <person name="Oberbeckmann S."/>
            <person name="Bunk B."/>
            <person name="Jeske O."/>
            <person name="Meyerdierks A."/>
            <person name="Storesund J.E."/>
            <person name="Kallscheuer N."/>
            <person name="Luecker S."/>
            <person name="Lage O.M."/>
            <person name="Pohl T."/>
            <person name="Merkel B.J."/>
            <person name="Hornburger P."/>
            <person name="Mueller R.-W."/>
            <person name="Bruemmer F."/>
            <person name="Labrenz M."/>
            <person name="Spormann A.M."/>
            <person name="Op den Camp H."/>
            <person name="Overmann J."/>
            <person name="Amann R."/>
            <person name="Jetten M.S.M."/>
            <person name="Mascher T."/>
            <person name="Medema M.H."/>
            <person name="Devos D.P."/>
            <person name="Kaster A.-K."/>
            <person name="Ovreas L."/>
            <person name="Rohde M."/>
            <person name="Galperin M.Y."/>
            <person name="Jogler C."/>
        </authorList>
    </citation>
    <scope>NUCLEOTIDE SEQUENCE [LARGE SCALE GENOMIC DNA]</scope>
    <source>
        <strain evidence="5 6">Pan189</strain>
    </source>
</reference>
<keyword evidence="5" id="KW-0645">Protease</keyword>
<feature type="transmembrane region" description="Helical" evidence="3">
    <location>
        <begin position="47"/>
        <end position="66"/>
    </location>
</feature>
<keyword evidence="3" id="KW-0472">Membrane</keyword>
<dbReference type="InterPro" id="IPR001107">
    <property type="entry name" value="Band_7"/>
</dbReference>
<comment type="similarity">
    <text evidence="2">Belongs to the band 7/mec-2 family. HflK subfamily.</text>
</comment>
<evidence type="ECO:0000313" key="5">
    <source>
        <dbReference type="EMBL" id="QDT36657.1"/>
    </source>
</evidence>
<evidence type="ECO:0000256" key="3">
    <source>
        <dbReference type="SAM" id="Phobius"/>
    </source>
</evidence>
<gene>
    <name evidence="5" type="primary">hflK_1</name>
    <name evidence="5" type="ORF">Pan189_10180</name>
</gene>
<dbReference type="SUPFAM" id="SSF117892">
    <property type="entry name" value="Band 7/SPFH domain"/>
    <property type="match status" value="1"/>
</dbReference>
<dbReference type="GO" id="GO:0006508">
    <property type="term" value="P:proteolysis"/>
    <property type="evidence" value="ECO:0007669"/>
    <property type="project" value="UniProtKB-KW"/>
</dbReference>
<dbReference type="PANTHER" id="PTHR43327">
    <property type="entry name" value="STOMATIN-LIKE PROTEIN 2, MITOCHONDRIAL"/>
    <property type="match status" value="1"/>
</dbReference>